<evidence type="ECO:0000256" key="1">
    <source>
        <dbReference type="SAM" id="MobiDB-lite"/>
    </source>
</evidence>
<proteinExistence type="predicted"/>
<evidence type="ECO:0000313" key="2">
    <source>
        <dbReference type="EMBL" id="MCA9728952.1"/>
    </source>
</evidence>
<dbReference type="Pfam" id="PF12094">
    <property type="entry name" value="DUF3570"/>
    <property type="match status" value="1"/>
</dbReference>
<sequence>MQLKRFSPFFRPRSESSRRPLPPATKVGIQSSLAAASCALLGQGAAQGAEVDTAVLTYVEPGRVSAVEAVAQGSKELRNGHILGFKFVYDALTGASANGATPADRVQTFTRPSGQGSYSVDPGKTPLDTTFKDNRFALSGSWNFPVGRLSSATLGTNLSTETDYFSAGLSGSISRDLFLRNTTVSAGFSASADRINPQGGTPDPLTPMIAPTGGGHEGDFRRDDEGGGGPGGPAEHKNVVEGLVGVSQVLDRHTVMQLNYSASHFSGYQTDPYKILSVVAGASATTPGDPVDYLYEKRPDNRTKQSLYGEVRRRVGSDVADVSYRYFWDDWGIHSHTIDVHYDHQLGATYDIT</sequence>
<reference evidence="2" key="1">
    <citation type="submission" date="2020-04" db="EMBL/GenBank/DDBJ databases">
        <authorList>
            <person name="Zhang T."/>
        </authorList>
    </citation>
    <scope>NUCLEOTIDE SEQUENCE</scope>
    <source>
        <strain evidence="2">HKST-UBA01</strain>
    </source>
</reference>
<evidence type="ECO:0000313" key="3">
    <source>
        <dbReference type="Proteomes" id="UP000697710"/>
    </source>
</evidence>
<reference evidence="2" key="2">
    <citation type="journal article" date="2021" name="Microbiome">
        <title>Successional dynamics and alternative stable states in a saline activated sludge microbial community over 9 years.</title>
        <authorList>
            <person name="Wang Y."/>
            <person name="Ye J."/>
            <person name="Ju F."/>
            <person name="Liu L."/>
            <person name="Boyd J.A."/>
            <person name="Deng Y."/>
            <person name="Parks D.H."/>
            <person name="Jiang X."/>
            <person name="Yin X."/>
            <person name="Woodcroft B.J."/>
            <person name="Tyson G.W."/>
            <person name="Hugenholtz P."/>
            <person name="Polz M.F."/>
            <person name="Zhang T."/>
        </authorList>
    </citation>
    <scope>NUCLEOTIDE SEQUENCE</scope>
    <source>
        <strain evidence="2">HKST-UBA01</strain>
    </source>
</reference>
<dbReference type="EMBL" id="JAGQHR010000526">
    <property type="protein sequence ID" value="MCA9728952.1"/>
    <property type="molecule type" value="Genomic_DNA"/>
</dbReference>
<feature type="compositionally biased region" description="Basic and acidic residues" evidence="1">
    <location>
        <begin position="216"/>
        <end position="225"/>
    </location>
</feature>
<feature type="compositionally biased region" description="Low complexity" evidence="1">
    <location>
        <begin position="1"/>
        <end position="11"/>
    </location>
</feature>
<dbReference type="InterPro" id="IPR021953">
    <property type="entry name" value="DUF3570"/>
</dbReference>
<comment type="caution">
    <text evidence="2">The sequence shown here is derived from an EMBL/GenBank/DDBJ whole genome shotgun (WGS) entry which is preliminary data.</text>
</comment>
<dbReference type="Proteomes" id="UP000697710">
    <property type="component" value="Unassembled WGS sequence"/>
</dbReference>
<dbReference type="AlphaFoldDB" id="A0A956RQX2"/>
<feature type="non-terminal residue" evidence="2">
    <location>
        <position position="353"/>
    </location>
</feature>
<feature type="region of interest" description="Disordered" evidence="1">
    <location>
        <begin position="1"/>
        <end position="25"/>
    </location>
</feature>
<organism evidence="2 3">
    <name type="scientific">Eiseniibacteriota bacterium</name>
    <dbReference type="NCBI Taxonomy" id="2212470"/>
    <lineage>
        <taxon>Bacteria</taxon>
        <taxon>Candidatus Eiseniibacteriota</taxon>
    </lineage>
</organism>
<gene>
    <name evidence="2" type="ORF">KC729_14770</name>
</gene>
<feature type="region of interest" description="Disordered" evidence="1">
    <location>
        <begin position="190"/>
        <end position="236"/>
    </location>
</feature>
<name>A0A956RQX2_UNCEI</name>
<accession>A0A956RQX2</accession>
<protein>
    <submittedName>
        <fullName evidence="2">DUF3570 domain-containing protein</fullName>
    </submittedName>
</protein>